<dbReference type="KEGG" id="rop:ROP_pKNR-00720"/>
<evidence type="ECO:0000256" key="1">
    <source>
        <dbReference type="SAM" id="MobiDB-lite"/>
    </source>
</evidence>
<evidence type="ECO:0000313" key="2">
    <source>
        <dbReference type="EMBL" id="BAH56164.1"/>
    </source>
</evidence>
<accession>C1BEC4</accession>
<dbReference type="EMBL" id="AP011118">
    <property type="protein sequence ID" value="BAH56164.1"/>
    <property type="molecule type" value="Genomic_DNA"/>
</dbReference>
<dbReference type="HOGENOM" id="CLU_2571585_0_0_11"/>
<organism evidence="2 3">
    <name type="scientific">Rhodococcus opacus (strain B4)</name>
    <dbReference type="NCBI Taxonomy" id="632772"/>
    <lineage>
        <taxon>Bacteria</taxon>
        <taxon>Bacillati</taxon>
        <taxon>Actinomycetota</taxon>
        <taxon>Actinomycetes</taxon>
        <taxon>Mycobacteriales</taxon>
        <taxon>Nocardiaceae</taxon>
        <taxon>Rhodococcus</taxon>
    </lineage>
</organism>
<geneLocation type="plasmid" evidence="2 3">
    <name>pKNR</name>
</geneLocation>
<name>C1BEC4_RHOOB</name>
<feature type="region of interest" description="Disordered" evidence="1">
    <location>
        <begin position="47"/>
        <end position="81"/>
    </location>
</feature>
<sequence>MNPRTNHSPIAEEHGAFVAHGVVRPITPVDERNPTTIAIAIAPSIIRKPAPGPRNFEDTVDRRQRIPDSAEADARAAPGRA</sequence>
<keyword evidence="2" id="KW-0614">Plasmid</keyword>
<protein>
    <submittedName>
        <fullName evidence="2">Uncharacterized protein</fullName>
    </submittedName>
</protein>
<reference evidence="2 3" key="1">
    <citation type="submission" date="2009-03" db="EMBL/GenBank/DDBJ databases">
        <title>Comparison of the complete genome sequences of Rhodococcus erythropolis PR4 and Rhodococcus opacus B4.</title>
        <authorList>
            <person name="Takarada H."/>
            <person name="Sekine M."/>
            <person name="Hosoyama A."/>
            <person name="Yamada R."/>
            <person name="Fujisawa T."/>
            <person name="Omata S."/>
            <person name="Shimizu A."/>
            <person name="Tsukatani N."/>
            <person name="Tanikawa S."/>
            <person name="Fujita N."/>
            <person name="Harayama S."/>
        </authorList>
    </citation>
    <scope>NUCLEOTIDE SEQUENCE [LARGE SCALE GENOMIC DNA]</scope>
    <source>
        <strain evidence="2 3">B4</strain>
        <plasmid evidence="2 3">pKNR</plasmid>
    </source>
</reference>
<feature type="compositionally biased region" description="Basic and acidic residues" evidence="1">
    <location>
        <begin position="55"/>
        <end position="74"/>
    </location>
</feature>
<evidence type="ECO:0000313" key="3">
    <source>
        <dbReference type="Proteomes" id="UP000002212"/>
    </source>
</evidence>
<gene>
    <name evidence="2" type="ordered locus">ROP_pKNR-00720</name>
</gene>
<dbReference type="AlphaFoldDB" id="C1BEC4"/>
<proteinExistence type="predicted"/>
<dbReference type="PATRIC" id="fig|632772.20.peg.7644"/>
<dbReference type="Proteomes" id="UP000002212">
    <property type="component" value="Plasmid pKNR"/>
</dbReference>